<accession>A0A915EJE3</accession>
<name>A0A915EJE3_9BILA</name>
<evidence type="ECO:0000313" key="3">
    <source>
        <dbReference type="WBParaSite" id="jg734"/>
    </source>
</evidence>
<reference evidence="3" key="1">
    <citation type="submission" date="2022-11" db="UniProtKB">
        <authorList>
            <consortium name="WormBaseParasite"/>
        </authorList>
    </citation>
    <scope>IDENTIFICATION</scope>
</reference>
<organism evidence="2 3">
    <name type="scientific">Ditylenchus dipsaci</name>
    <dbReference type="NCBI Taxonomy" id="166011"/>
    <lineage>
        <taxon>Eukaryota</taxon>
        <taxon>Metazoa</taxon>
        <taxon>Ecdysozoa</taxon>
        <taxon>Nematoda</taxon>
        <taxon>Chromadorea</taxon>
        <taxon>Rhabditida</taxon>
        <taxon>Tylenchina</taxon>
        <taxon>Tylenchomorpha</taxon>
        <taxon>Sphaerularioidea</taxon>
        <taxon>Anguinidae</taxon>
        <taxon>Anguininae</taxon>
        <taxon>Ditylenchus</taxon>
    </lineage>
</organism>
<feature type="region of interest" description="Disordered" evidence="1">
    <location>
        <begin position="243"/>
        <end position="264"/>
    </location>
</feature>
<evidence type="ECO:0000256" key="1">
    <source>
        <dbReference type="SAM" id="MobiDB-lite"/>
    </source>
</evidence>
<dbReference type="WBParaSite" id="jg734">
    <property type="protein sequence ID" value="jg734"/>
    <property type="gene ID" value="jg734"/>
</dbReference>
<proteinExistence type="predicted"/>
<evidence type="ECO:0000313" key="2">
    <source>
        <dbReference type="Proteomes" id="UP000887574"/>
    </source>
</evidence>
<dbReference type="AlphaFoldDB" id="A0A915EJE3"/>
<sequence>MLPPETIMELSFFIPLEKCMKMRILSSCVCPFLVHRCKLQITALPPKMLRCLLVKSEEKMQLLEEIAGKSDEVDGIRNSWSSAVLKILIQQIKQCVAGNAVVELSSVDSLDDLHSAVNTYERVLGELRIYRLSGAAGLMELQVKSAIEIQIAILDSHINMKLKIKELDLTTLPEVRVFSIDAAEFRKKKEEDYTLKAPEIEKLFGGKEESYINAAFTHLKEFANSGSPIKRVHTIEAILSSPEKSVAQPNQPVAGPSNPALGVPKSKILPEAACATTMSS</sequence>
<keyword evidence="2" id="KW-1185">Reference proteome</keyword>
<dbReference type="Proteomes" id="UP000887574">
    <property type="component" value="Unplaced"/>
</dbReference>
<protein>
    <submittedName>
        <fullName evidence="3">Uncharacterized protein</fullName>
    </submittedName>
</protein>